<dbReference type="SUPFAM" id="SSF53098">
    <property type="entry name" value="Ribonuclease H-like"/>
    <property type="match status" value="1"/>
</dbReference>
<evidence type="ECO:0000256" key="6">
    <source>
        <dbReference type="ARBA" id="ARBA00023236"/>
    </source>
</evidence>
<dbReference type="FunFam" id="3.40.1440.10:FF:000001">
    <property type="entry name" value="UvrABC system protein C"/>
    <property type="match status" value="1"/>
</dbReference>
<dbReference type="GO" id="GO:0009432">
    <property type="term" value="P:SOS response"/>
    <property type="evidence" value="ECO:0007669"/>
    <property type="project" value="UniProtKB-KW"/>
</dbReference>
<dbReference type="FunFam" id="3.30.420.10:FF:000045">
    <property type="entry name" value="3'-5' exonuclease DinG"/>
    <property type="match status" value="1"/>
</dbReference>
<dbReference type="SMART" id="SM00465">
    <property type="entry name" value="GIYc"/>
    <property type="match status" value="1"/>
</dbReference>
<dbReference type="PANTHER" id="PTHR30562">
    <property type="entry name" value="UVRC/OXIDOREDUCTASE"/>
    <property type="match status" value="1"/>
</dbReference>
<dbReference type="SMART" id="SM00479">
    <property type="entry name" value="EXOIII"/>
    <property type="match status" value="1"/>
</dbReference>
<dbReference type="CDD" id="cd06127">
    <property type="entry name" value="DEDDh"/>
    <property type="match status" value="1"/>
</dbReference>
<keyword evidence="4" id="KW-0267">Excision nuclease</keyword>
<evidence type="ECO:0008006" key="13">
    <source>
        <dbReference type="Google" id="ProtNLM"/>
    </source>
</evidence>
<keyword evidence="2" id="KW-0227">DNA damage</keyword>
<reference evidence="12" key="1">
    <citation type="journal article" date="2020" name="mSystems">
        <title>Genome- and Community-Level Interaction Insights into Carbon Utilization and Element Cycling Functions of Hydrothermarchaeota in Hydrothermal Sediment.</title>
        <authorList>
            <person name="Zhou Z."/>
            <person name="Liu Y."/>
            <person name="Xu W."/>
            <person name="Pan J."/>
            <person name="Luo Z.H."/>
            <person name="Li M."/>
        </authorList>
    </citation>
    <scope>NUCLEOTIDE SEQUENCE [LARGE SCALE GENOMIC DNA]</scope>
    <source>
        <strain evidence="12">SpSt-210</strain>
    </source>
</reference>
<evidence type="ECO:0000256" key="4">
    <source>
        <dbReference type="ARBA" id="ARBA00022881"/>
    </source>
</evidence>
<feature type="region of interest" description="Disordered" evidence="9">
    <location>
        <begin position="641"/>
        <end position="668"/>
    </location>
</feature>
<dbReference type="GO" id="GO:0004527">
    <property type="term" value="F:exonuclease activity"/>
    <property type="evidence" value="ECO:0007669"/>
    <property type="project" value="UniProtKB-ARBA"/>
</dbReference>
<dbReference type="NCBIfam" id="TIGR00573">
    <property type="entry name" value="dnaq"/>
    <property type="match status" value="1"/>
</dbReference>
<gene>
    <name evidence="12" type="ORF">ENP34_02140</name>
</gene>
<protein>
    <recommendedName>
        <fullName evidence="13">Excinuclease ABC subunit C</fullName>
    </recommendedName>
</protein>
<dbReference type="Gene3D" id="4.10.860.10">
    <property type="entry name" value="UVR domain"/>
    <property type="match status" value="1"/>
</dbReference>
<dbReference type="InterPro" id="IPR050066">
    <property type="entry name" value="UvrABC_protein_C"/>
</dbReference>
<evidence type="ECO:0000256" key="3">
    <source>
        <dbReference type="ARBA" id="ARBA00022769"/>
    </source>
</evidence>
<dbReference type="Pfam" id="PF02151">
    <property type="entry name" value="UVR"/>
    <property type="match status" value="1"/>
</dbReference>
<evidence type="ECO:0000256" key="5">
    <source>
        <dbReference type="ARBA" id="ARBA00023204"/>
    </source>
</evidence>
<evidence type="ECO:0000256" key="9">
    <source>
        <dbReference type="SAM" id="MobiDB-lite"/>
    </source>
</evidence>
<comment type="function">
    <text evidence="7">DNA polymerase III is a complex, multichain enzyme responsible for most of the replicative synthesis in bacteria. The epsilon subunit contain the editing function and is a proofreading 3'-5' exonuclease.</text>
</comment>
<comment type="caution">
    <text evidence="12">The sequence shown here is derived from an EMBL/GenBank/DDBJ whole genome shotgun (WGS) entry which is preliminary data.</text>
</comment>
<organism evidence="12">
    <name type="scientific">Thermorudis peleae</name>
    <dbReference type="NCBI Taxonomy" id="1382356"/>
    <lineage>
        <taxon>Bacteria</taxon>
        <taxon>Pseudomonadati</taxon>
        <taxon>Thermomicrobiota</taxon>
        <taxon>Thermomicrobia</taxon>
        <taxon>Thermomicrobia incertae sedis</taxon>
        <taxon>Thermorudis</taxon>
    </lineage>
</organism>
<keyword evidence="1" id="KW-0963">Cytoplasm</keyword>
<dbReference type="Pfam" id="PF01541">
    <property type="entry name" value="GIY-YIG"/>
    <property type="match status" value="1"/>
</dbReference>
<dbReference type="InterPro" id="IPR035901">
    <property type="entry name" value="GIY-YIG_endonuc_sf"/>
</dbReference>
<dbReference type="Pfam" id="PF00929">
    <property type="entry name" value="RNase_T"/>
    <property type="match status" value="1"/>
</dbReference>
<sequence>MAEAGVAYEQLRQRAYRFIRQHGGVVPEDVLIRHVFGSAGNKRLWAPLLRQVLSDDERITLRSDGCWALRDDRRNGHQVPLPVDFVALDVETTGLRPARHRMIEFGAVRYRDGRPVERMAVLLNPERRLPAYIAQLTGIREAMLVTAPTFRQVADQILAFLGEDLLIGYNLAFDLDFLNMELRRVGRAPVVNESLDVLPLARRLVPEVGRLTLDVVCRALAVPQTQRHRALPDAEATAQLFLALAERARANGLHDLDSLRRASAGVAPAVVEAVARGRALLDRAHLERIPERPGVYLMRDGQGRVLYVGKAKNLRRRVSSYYSQPLGYTRKMDGLLESVAEIEVVETGSELEALLLESQFIHRYRPPYNSQQRNHESYPYIKVELANPWPRVMLTRQRADDGACYLGPFRSTAAARAAVELIHEVYPLRTCSRSFRTAKSYGSPCLQLALGRCLGPCVGRADREEYRRMVRELLAFLRGERDDVIDVLHRQLTAAAERLDFERAARLRDLIRRAHGLILAQQLVDETVGRAPVVVVTPSPEEGAREFLLIVHGRLWAQVRAPAGERDDAVAARLRAAWERAQAAGSWPVDQESLDQVHIIGRWLRQHAGHPSVIELPGQPDWLEVVRLGRSLPETTLLAGQLDEEDAPPDREGTGVPIVLGGDTATGE</sequence>
<evidence type="ECO:0000256" key="2">
    <source>
        <dbReference type="ARBA" id="ARBA00022763"/>
    </source>
</evidence>
<evidence type="ECO:0000256" key="8">
    <source>
        <dbReference type="ARBA" id="ARBA00026073"/>
    </source>
</evidence>
<feature type="domain" description="UVR" evidence="10">
    <location>
        <begin position="482"/>
        <end position="517"/>
    </location>
</feature>
<evidence type="ECO:0000259" key="10">
    <source>
        <dbReference type="PROSITE" id="PS50151"/>
    </source>
</evidence>
<evidence type="ECO:0000256" key="1">
    <source>
        <dbReference type="ARBA" id="ARBA00022490"/>
    </source>
</evidence>
<dbReference type="GO" id="GO:0009380">
    <property type="term" value="C:excinuclease repair complex"/>
    <property type="evidence" value="ECO:0007669"/>
    <property type="project" value="TreeGrafter"/>
</dbReference>
<dbReference type="Gene3D" id="3.30.420.10">
    <property type="entry name" value="Ribonuclease H-like superfamily/Ribonuclease H"/>
    <property type="match status" value="1"/>
</dbReference>
<keyword evidence="6" id="KW-0742">SOS response</keyword>
<dbReference type="InterPro" id="IPR000305">
    <property type="entry name" value="GIY-YIG_endonuc"/>
</dbReference>
<dbReference type="EMBL" id="DSIY01000046">
    <property type="protein sequence ID" value="HEG90237.1"/>
    <property type="molecule type" value="Genomic_DNA"/>
</dbReference>
<comment type="subunit">
    <text evidence="8">DNA polymerase III contains a core (composed of alpha, epsilon and theta chains) that associates with a tau subunit. This core dimerizes to form the POLIII' complex. PolIII' associates with the gamma complex (composed of gamma, delta, delta', psi and chi chains) and with the beta chain to form the complete DNA polymerase III complex.</text>
</comment>
<dbReference type="InterPro" id="IPR036876">
    <property type="entry name" value="UVR_dom_sf"/>
</dbReference>
<feature type="domain" description="GIY-YIG" evidence="11">
    <location>
        <begin position="291"/>
        <end position="370"/>
    </location>
</feature>
<dbReference type="GO" id="GO:0006289">
    <property type="term" value="P:nucleotide-excision repair"/>
    <property type="evidence" value="ECO:0007669"/>
    <property type="project" value="InterPro"/>
</dbReference>
<dbReference type="AlphaFoldDB" id="A0A831X6N1"/>
<name>A0A831X6N1_9BACT</name>
<dbReference type="CDD" id="cd10434">
    <property type="entry name" value="GIY-YIG_UvrC_Cho"/>
    <property type="match status" value="1"/>
</dbReference>
<dbReference type="Gene3D" id="3.40.1440.10">
    <property type="entry name" value="GIY-YIG endonuclease"/>
    <property type="match status" value="1"/>
</dbReference>
<evidence type="ECO:0000259" key="11">
    <source>
        <dbReference type="PROSITE" id="PS50164"/>
    </source>
</evidence>
<dbReference type="GO" id="GO:0003677">
    <property type="term" value="F:DNA binding"/>
    <property type="evidence" value="ECO:0007669"/>
    <property type="project" value="InterPro"/>
</dbReference>
<dbReference type="SUPFAM" id="SSF46600">
    <property type="entry name" value="C-terminal UvrC-binding domain of UvrB"/>
    <property type="match status" value="1"/>
</dbReference>
<dbReference type="InterPro" id="IPR013520">
    <property type="entry name" value="Ribonucl_H"/>
</dbReference>
<proteinExistence type="predicted"/>
<keyword evidence="3" id="KW-0228">DNA excision</keyword>
<dbReference type="PROSITE" id="PS50164">
    <property type="entry name" value="GIY_YIG"/>
    <property type="match status" value="1"/>
</dbReference>
<dbReference type="GO" id="GO:0006260">
    <property type="term" value="P:DNA replication"/>
    <property type="evidence" value="ECO:0007669"/>
    <property type="project" value="InterPro"/>
</dbReference>
<dbReference type="InterPro" id="IPR047296">
    <property type="entry name" value="GIY-YIG_UvrC_Cho"/>
</dbReference>
<dbReference type="PANTHER" id="PTHR30562:SF1">
    <property type="entry name" value="UVRABC SYSTEM PROTEIN C"/>
    <property type="match status" value="1"/>
</dbReference>
<dbReference type="InterPro" id="IPR006054">
    <property type="entry name" value="DnaQ"/>
</dbReference>
<accession>A0A831X6N1</accession>
<dbReference type="InterPro" id="IPR036397">
    <property type="entry name" value="RNaseH_sf"/>
</dbReference>
<dbReference type="SUPFAM" id="SSF82771">
    <property type="entry name" value="GIY-YIG endonuclease"/>
    <property type="match status" value="1"/>
</dbReference>
<dbReference type="GO" id="GO:0003887">
    <property type="term" value="F:DNA-directed DNA polymerase activity"/>
    <property type="evidence" value="ECO:0007669"/>
    <property type="project" value="InterPro"/>
</dbReference>
<dbReference type="PROSITE" id="PS50151">
    <property type="entry name" value="UVR"/>
    <property type="match status" value="1"/>
</dbReference>
<dbReference type="InterPro" id="IPR001943">
    <property type="entry name" value="UVR_dom"/>
</dbReference>
<dbReference type="InterPro" id="IPR012337">
    <property type="entry name" value="RNaseH-like_sf"/>
</dbReference>
<evidence type="ECO:0000256" key="7">
    <source>
        <dbReference type="ARBA" id="ARBA00025483"/>
    </source>
</evidence>
<evidence type="ECO:0000313" key="12">
    <source>
        <dbReference type="EMBL" id="HEG90237.1"/>
    </source>
</evidence>
<keyword evidence="5" id="KW-0234">DNA repair</keyword>